<comment type="similarity">
    <text evidence="3 14">Belongs to the class I-like SAM-binding methyltransferase superfamily. RsmB/NOP family.</text>
</comment>
<evidence type="ECO:0000256" key="12">
    <source>
        <dbReference type="ARBA" id="ARBA00031088"/>
    </source>
</evidence>
<dbReference type="EC" id="2.1.1.176" evidence="4"/>
<evidence type="ECO:0000256" key="7">
    <source>
        <dbReference type="ARBA" id="ARBA00022603"/>
    </source>
</evidence>
<evidence type="ECO:0000256" key="3">
    <source>
        <dbReference type="ARBA" id="ARBA00007494"/>
    </source>
</evidence>
<dbReference type="GO" id="GO:0009383">
    <property type="term" value="F:rRNA (cytosine-C5-)-methyltransferase activity"/>
    <property type="evidence" value="ECO:0007669"/>
    <property type="project" value="TreeGrafter"/>
</dbReference>
<proteinExistence type="inferred from homology"/>
<dbReference type="PROSITE" id="PS01153">
    <property type="entry name" value="NOL1_NOP2_SUN"/>
    <property type="match status" value="1"/>
</dbReference>
<dbReference type="InterPro" id="IPR004573">
    <property type="entry name" value="rRNA_ssu_MeTfrase_B"/>
</dbReference>
<dbReference type="InterPro" id="IPR001678">
    <property type="entry name" value="MeTrfase_RsmB-F_NOP2_dom"/>
</dbReference>
<dbReference type="GO" id="GO:0006355">
    <property type="term" value="P:regulation of DNA-templated transcription"/>
    <property type="evidence" value="ECO:0007669"/>
    <property type="project" value="InterPro"/>
</dbReference>
<evidence type="ECO:0000256" key="5">
    <source>
        <dbReference type="ARBA" id="ARBA00022490"/>
    </source>
</evidence>
<dbReference type="GO" id="GO:0005829">
    <property type="term" value="C:cytosol"/>
    <property type="evidence" value="ECO:0007669"/>
    <property type="project" value="TreeGrafter"/>
</dbReference>
<evidence type="ECO:0000256" key="9">
    <source>
        <dbReference type="ARBA" id="ARBA00022691"/>
    </source>
</evidence>
<dbReference type="Pfam" id="PF01189">
    <property type="entry name" value="Methyltr_RsmB-F"/>
    <property type="match status" value="1"/>
</dbReference>
<sequence>MNSRACAAQAVYEVLEHGRSLSDSLVSAQQACTNPKDKGLIAELSYGVLRWLPQLDIRAQDKLSKPFKGKNRVIHHLLLVGMYQLIHTRIPGHAAVSETVEACRQLGAKGLAGVTNGVLRSVQRDLAAEVNTSTDQQWPSDTLQYAHPKWFIEALKADYPNHWRLILEANTERAPMWLRVNRRKISRDEFLDALEAEQIDANPTIVGEDAVLLAEPCDVRKLPGFDDGWFAVQDLAAQQAASFLPVQENLKTLDVCAAPGGKTCHWQERADNALNMLAIDIEPKRLARVTENLTRLELKADIKVADAASQDWWDGELFDAILLDAPCSATGVIRRHPDIKWLRTKSDIQELSQLQSKILQNVWTMLKPNGVLLYATCSVLKAENQTQIVDFLAARTDAELVPIHEYETPQQPGWQILPGTDGMDGFYYARLQKRA</sequence>
<evidence type="ECO:0000256" key="10">
    <source>
        <dbReference type="ARBA" id="ARBA00022884"/>
    </source>
</evidence>
<keyword evidence="7 14" id="KW-0489">Methyltransferase</keyword>
<dbReference type="Gene3D" id="1.10.940.10">
    <property type="entry name" value="NusB-like"/>
    <property type="match status" value="1"/>
</dbReference>
<keyword evidence="5" id="KW-0963">Cytoplasm</keyword>
<dbReference type="Pfam" id="PF01029">
    <property type="entry name" value="NusB"/>
    <property type="match status" value="1"/>
</dbReference>
<evidence type="ECO:0000256" key="8">
    <source>
        <dbReference type="ARBA" id="ARBA00022679"/>
    </source>
</evidence>
<reference evidence="16 17" key="1">
    <citation type="journal article" date="2013" name="Antonie Van Leeuwenhoek">
        <title>Echinimonas agarilytica gen. nov., sp. nov., a new gammaproteobacterium isolated from the sea urchin Strongylocentrotus intermedius.</title>
        <authorList>
            <person name="Nedashkovskaya O.I."/>
            <person name="Stenkova A.M."/>
            <person name="Zhukova N.V."/>
            <person name="Van Trappen S."/>
            <person name="Lee J.S."/>
            <person name="Kim S.B."/>
        </authorList>
    </citation>
    <scope>NUCLEOTIDE SEQUENCE [LARGE SCALE GENOMIC DNA]</scope>
    <source>
        <strain evidence="16 17">KMM 6351</strain>
    </source>
</reference>
<evidence type="ECO:0000256" key="13">
    <source>
        <dbReference type="ARBA" id="ARBA00047283"/>
    </source>
</evidence>
<dbReference type="PANTHER" id="PTHR22807:SF61">
    <property type="entry name" value="NOL1_NOP2_SUN FAMILY PROTEIN _ ANTITERMINATION NUSB DOMAIN-CONTAINING PROTEIN"/>
    <property type="match status" value="1"/>
</dbReference>
<accession>A0AA41W3L3</accession>
<keyword evidence="6" id="KW-0698">rRNA processing</keyword>
<evidence type="ECO:0000313" key="16">
    <source>
        <dbReference type="EMBL" id="MCM2678065.1"/>
    </source>
</evidence>
<keyword evidence="10 14" id="KW-0694">RNA-binding</keyword>
<dbReference type="AlphaFoldDB" id="A0AA41W3L3"/>
<dbReference type="CDD" id="cd02440">
    <property type="entry name" value="AdoMet_MTases"/>
    <property type="match status" value="1"/>
</dbReference>
<dbReference type="InterPro" id="IPR006027">
    <property type="entry name" value="NusB_RsmB_TIM44"/>
</dbReference>
<dbReference type="PRINTS" id="PR02008">
    <property type="entry name" value="RCMTFAMILY"/>
</dbReference>
<feature type="binding site" evidence="14">
    <location>
        <position position="324"/>
    </location>
    <ligand>
        <name>S-adenosyl-L-methionine</name>
        <dbReference type="ChEBI" id="CHEBI:59789"/>
    </ligand>
</feature>
<evidence type="ECO:0000256" key="1">
    <source>
        <dbReference type="ARBA" id="ARBA00002724"/>
    </source>
</evidence>
<evidence type="ECO:0000256" key="11">
    <source>
        <dbReference type="ARBA" id="ARBA00030399"/>
    </source>
</evidence>
<feature type="binding site" evidence="14">
    <location>
        <position position="280"/>
    </location>
    <ligand>
        <name>S-adenosyl-L-methionine</name>
        <dbReference type="ChEBI" id="CHEBI:59789"/>
    </ligand>
</feature>
<feature type="binding site" evidence="14">
    <location>
        <begin position="256"/>
        <end position="262"/>
    </location>
    <ligand>
        <name>S-adenosyl-L-methionine</name>
        <dbReference type="ChEBI" id="CHEBI:59789"/>
    </ligand>
</feature>
<gene>
    <name evidence="16" type="primary">rsmB</name>
    <name evidence="16" type="ORF">NAF29_00070</name>
</gene>
<keyword evidence="17" id="KW-1185">Reference proteome</keyword>
<name>A0AA41W3L3_9GAMM</name>
<comment type="function">
    <text evidence="1">Specifically methylates the cytosine at position 967 (m5C967) of 16S rRNA.</text>
</comment>
<dbReference type="InterPro" id="IPR029063">
    <property type="entry name" value="SAM-dependent_MTases_sf"/>
</dbReference>
<comment type="caution">
    <text evidence="14">Lacks conserved residue(s) required for the propagation of feature annotation.</text>
</comment>
<dbReference type="NCBIfam" id="NF011494">
    <property type="entry name" value="PRK14902.1"/>
    <property type="match status" value="1"/>
</dbReference>
<dbReference type="RefSeq" id="WP_251259384.1">
    <property type="nucleotide sequence ID" value="NZ_JAMQGP010000001.1"/>
</dbReference>
<dbReference type="InterPro" id="IPR054728">
    <property type="entry name" value="RsmB-like_ferredoxin"/>
</dbReference>
<dbReference type="SUPFAM" id="SSF48013">
    <property type="entry name" value="NusB-like"/>
    <property type="match status" value="1"/>
</dbReference>
<comment type="subcellular location">
    <subcellularLocation>
        <location evidence="2">Cytoplasm</location>
    </subcellularLocation>
</comment>
<protein>
    <recommendedName>
        <fullName evidence="4">16S rRNA (cytosine(967)-C(5))-methyltransferase</fullName>
        <ecNumber evidence="4">2.1.1.176</ecNumber>
    </recommendedName>
    <alternativeName>
        <fullName evidence="11">16S rRNA m5C967 methyltransferase</fullName>
    </alternativeName>
    <alternativeName>
        <fullName evidence="12">rRNA (cytosine-C(5)-)-methyltransferase RsmB</fullName>
    </alternativeName>
</protein>
<dbReference type="Gene3D" id="3.30.70.1170">
    <property type="entry name" value="Sun protein, domain 3"/>
    <property type="match status" value="1"/>
</dbReference>
<evidence type="ECO:0000256" key="2">
    <source>
        <dbReference type="ARBA" id="ARBA00004496"/>
    </source>
</evidence>
<dbReference type="Gene3D" id="1.10.287.730">
    <property type="entry name" value="Helix hairpin bin"/>
    <property type="match status" value="1"/>
</dbReference>
<evidence type="ECO:0000256" key="14">
    <source>
        <dbReference type="PROSITE-ProRule" id="PRU01023"/>
    </source>
</evidence>
<evidence type="ECO:0000259" key="15">
    <source>
        <dbReference type="PROSITE" id="PS51686"/>
    </source>
</evidence>
<comment type="catalytic activity">
    <reaction evidence="13">
        <text>cytidine(967) in 16S rRNA + S-adenosyl-L-methionine = 5-methylcytidine(967) in 16S rRNA + S-adenosyl-L-homocysteine + H(+)</text>
        <dbReference type="Rhea" id="RHEA:42748"/>
        <dbReference type="Rhea" id="RHEA-COMP:10219"/>
        <dbReference type="Rhea" id="RHEA-COMP:10220"/>
        <dbReference type="ChEBI" id="CHEBI:15378"/>
        <dbReference type="ChEBI" id="CHEBI:57856"/>
        <dbReference type="ChEBI" id="CHEBI:59789"/>
        <dbReference type="ChEBI" id="CHEBI:74483"/>
        <dbReference type="ChEBI" id="CHEBI:82748"/>
        <dbReference type="EC" id="2.1.1.176"/>
    </reaction>
</comment>
<dbReference type="InterPro" id="IPR018314">
    <property type="entry name" value="RsmB/NOL1/NOP2-like_CS"/>
</dbReference>
<evidence type="ECO:0000256" key="6">
    <source>
        <dbReference type="ARBA" id="ARBA00022552"/>
    </source>
</evidence>
<keyword evidence="8 14" id="KW-0808">Transferase</keyword>
<keyword evidence="9 14" id="KW-0949">S-adenosyl-L-methionine</keyword>
<feature type="active site" description="Nucleophile" evidence="14">
    <location>
        <position position="377"/>
    </location>
</feature>
<dbReference type="GO" id="GO:0003723">
    <property type="term" value="F:RNA binding"/>
    <property type="evidence" value="ECO:0007669"/>
    <property type="project" value="UniProtKB-UniRule"/>
</dbReference>
<dbReference type="Gene3D" id="3.40.50.150">
    <property type="entry name" value="Vaccinia Virus protein VP39"/>
    <property type="match status" value="1"/>
</dbReference>
<dbReference type="Pfam" id="PF22458">
    <property type="entry name" value="RsmF-B_ferredox"/>
    <property type="match status" value="1"/>
</dbReference>
<dbReference type="PROSITE" id="PS51686">
    <property type="entry name" value="SAM_MT_RSMB_NOP"/>
    <property type="match status" value="1"/>
</dbReference>
<evidence type="ECO:0000256" key="4">
    <source>
        <dbReference type="ARBA" id="ARBA00012140"/>
    </source>
</evidence>
<dbReference type="PANTHER" id="PTHR22807">
    <property type="entry name" value="NOP2 YEAST -RELATED NOL1/NOP2/FMU SUN DOMAIN-CONTAINING"/>
    <property type="match status" value="1"/>
</dbReference>
<dbReference type="GO" id="GO:0070475">
    <property type="term" value="P:rRNA base methylation"/>
    <property type="evidence" value="ECO:0007669"/>
    <property type="project" value="TreeGrafter"/>
</dbReference>
<dbReference type="InterPro" id="IPR035926">
    <property type="entry name" value="NusB-like_sf"/>
</dbReference>
<dbReference type="InterPro" id="IPR023267">
    <property type="entry name" value="RCMT"/>
</dbReference>
<dbReference type="InterPro" id="IPR049560">
    <property type="entry name" value="MeTrfase_RsmB-F_NOP2_cat"/>
</dbReference>
<dbReference type="NCBIfam" id="TIGR00563">
    <property type="entry name" value="rsmB"/>
    <property type="match status" value="1"/>
</dbReference>
<dbReference type="FunFam" id="3.40.50.150:FF:000022">
    <property type="entry name" value="Ribosomal RNA small subunit methyltransferase B"/>
    <property type="match status" value="1"/>
</dbReference>
<evidence type="ECO:0000313" key="17">
    <source>
        <dbReference type="Proteomes" id="UP001165393"/>
    </source>
</evidence>
<organism evidence="16 17">
    <name type="scientific">Echinimonas agarilytica</name>
    <dbReference type="NCBI Taxonomy" id="1215918"/>
    <lineage>
        <taxon>Bacteria</taxon>
        <taxon>Pseudomonadati</taxon>
        <taxon>Pseudomonadota</taxon>
        <taxon>Gammaproteobacteria</taxon>
        <taxon>Alteromonadales</taxon>
        <taxon>Echinimonadaceae</taxon>
        <taxon>Echinimonas</taxon>
    </lineage>
</organism>
<comment type="caution">
    <text evidence="16">The sequence shown here is derived from an EMBL/GenBank/DDBJ whole genome shotgun (WGS) entry which is preliminary data.</text>
</comment>
<dbReference type="SUPFAM" id="SSF53335">
    <property type="entry name" value="S-adenosyl-L-methionine-dependent methyltransferases"/>
    <property type="match status" value="1"/>
</dbReference>
<feature type="domain" description="SAM-dependent MTase RsmB/NOP-type" evidence="15">
    <location>
        <begin position="166"/>
        <end position="434"/>
    </location>
</feature>
<dbReference type="NCBIfam" id="NF008149">
    <property type="entry name" value="PRK10901.1"/>
    <property type="match status" value="1"/>
</dbReference>
<dbReference type="EMBL" id="JAMQGP010000001">
    <property type="protein sequence ID" value="MCM2678065.1"/>
    <property type="molecule type" value="Genomic_DNA"/>
</dbReference>
<dbReference type="FunFam" id="3.30.70.1170:FF:000002">
    <property type="entry name" value="Ribosomal RNA small subunit methyltransferase B"/>
    <property type="match status" value="1"/>
</dbReference>
<dbReference type="Proteomes" id="UP001165393">
    <property type="component" value="Unassembled WGS sequence"/>
</dbReference>